<comment type="caution">
    <text evidence="3">The sequence shown here is derived from an EMBL/GenBank/DDBJ whole genome shotgun (WGS) entry which is preliminary data.</text>
</comment>
<dbReference type="RefSeq" id="WP_266011009.1">
    <property type="nucleotide sequence ID" value="NZ_JAPFQP010000001.1"/>
</dbReference>
<dbReference type="PANTHER" id="PTHR43477:SF1">
    <property type="entry name" value="DIHYDROANTICAPSIN 7-DEHYDROGENASE"/>
    <property type="match status" value="1"/>
</dbReference>
<reference evidence="3" key="1">
    <citation type="submission" date="2022-11" db="EMBL/GenBank/DDBJ databases">
        <title>The characterization of three novel Bacteroidetes species and genomic analysis of their roles in tidal elemental geochemical cycles.</title>
        <authorList>
            <person name="Ma K.-J."/>
        </authorList>
    </citation>
    <scope>NUCLEOTIDE SEQUENCE</scope>
    <source>
        <strain evidence="3">M415</strain>
    </source>
</reference>
<keyword evidence="2" id="KW-0560">Oxidoreductase</keyword>
<name>A0AAE3MKJ4_9FLAO</name>
<dbReference type="CDD" id="cd05233">
    <property type="entry name" value="SDR_c"/>
    <property type="match status" value="1"/>
</dbReference>
<dbReference type="Proteomes" id="UP001207116">
    <property type="component" value="Unassembled WGS sequence"/>
</dbReference>
<dbReference type="SUPFAM" id="SSF51735">
    <property type="entry name" value="NAD(P)-binding Rossmann-fold domains"/>
    <property type="match status" value="1"/>
</dbReference>
<comment type="similarity">
    <text evidence="1">Belongs to the short-chain dehydrogenases/reductases (SDR) family.</text>
</comment>
<sequence>MQKLKNKVVVITGGNSGIGLETVKAFLSQGAKVVFSGRRQEALDEVASSISGDFRAVLADQSRIEDNSRLIREAVAAYGQIDVLFVNAGVAYFAPADQIDEDHFTSQFNTNIKGPAFLVKEAISHMNEGSSIIFNTSIVHLKGFEAAAVYSATKGALRAYARVLTTELAPKGIRVNSIAPGPIATPIYNKMGMPEEAVNEMGKSFAASNPLGRFGEPREIAEVAVFLASEGASYINGIEIAVDGGMSQI</sequence>
<evidence type="ECO:0000256" key="1">
    <source>
        <dbReference type="ARBA" id="ARBA00006484"/>
    </source>
</evidence>
<dbReference type="GO" id="GO:0016491">
    <property type="term" value="F:oxidoreductase activity"/>
    <property type="evidence" value="ECO:0007669"/>
    <property type="project" value="UniProtKB-KW"/>
</dbReference>
<dbReference type="Pfam" id="PF13561">
    <property type="entry name" value="adh_short_C2"/>
    <property type="match status" value="1"/>
</dbReference>
<dbReference type="PRINTS" id="PR00080">
    <property type="entry name" value="SDRFAMILY"/>
</dbReference>
<dbReference type="InterPro" id="IPR051122">
    <property type="entry name" value="SDR_DHRS6-like"/>
</dbReference>
<dbReference type="InterPro" id="IPR036291">
    <property type="entry name" value="NAD(P)-bd_dom_sf"/>
</dbReference>
<evidence type="ECO:0000313" key="3">
    <source>
        <dbReference type="EMBL" id="MCX2718747.1"/>
    </source>
</evidence>
<dbReference type="InterPro" id="IPR002347">
    <property type="entry name" value="SDR_fam"/>
</dbReference>
<dbReference type="Gene3D" id="3.40.50.720">
    <property type="entry name" value="NAD(P)-binding Rossmann-like Domain"/>
    <property type="match status" value="1"/>
</dbReference>
<proteinExistence type="inferred from homology"/>
<dbReference type="PANTHER" id="PTHR43477">
    <property type="entry name" value="DIHYDROANTICAPSIN 7-DEHYDROGENASE"/>
    <property type="match status" value="1"/>
</dbReference>
<dbReference type="EMBL" id="JAPFQP010000001">
    <property type="protein sequence ID" value="MCX2718747.1"/>
    <property type="molecule type" value="Genomic_DNA"/>
</dbReference>
<keyword evidence="4" id="KW-1185">Reference proteome</keyword>
<organism evidence="3 4">
    <name type="scientific">Lentiprolixibacter aurantiacus</name>
    <dbReference type="NCBI Taxonomy" id="2993939"/>
    <lineage>
        <taxon>Bacteria</taxon>
        <taxon>Pseudomonadati</taxon>
        <taxon>Bacteroidota</taxon>
        <taxon>Flavobacteriia</taxon>
        <taxon>Flavobacteriales</taxon>
        <taxon>Flavobacteriaceae</taxon>
        <taxon>Lentiprolixibacter</taxon>
    </lineage>
</organism>
<dbReference type="AlphaFoldDB" id="A0AAE3MKJ4"/>
<evidence type="ECO:0000313" key="4">
    <source>
        <dbReference type="Proteomes" id="UP001207116"/>
    </source>
</evidence>
<accession>A0AAE3MKJ4</accession>
<gene>
    <name evidence="3" type="ORF">OO016_03935</name>
</gene>
<evidence type="ECO:0000256" key="2">
    <source>
        <dbReference type="ARBA" id="ARBA00023002"/>
    </source>
</evidence>
<dbReference type="FunFam" id="3.40.50.720:FF:000084">
    <property type="entry name" value="Short-chain dehydrogenase reductase"/>
    <property type="match status" value="1"/>
</dbReference>
<dbReference type="PRINTS" id="PR00081">
    <property type="entry name" value="GDHRDH"/>
</dbReference>
<protein>
    <submittedName>
        <fullName evidence="3">SDR family oxidoreductase</fullName>
    </submittedName>
</protein>